<comment type="caution">
    <text evidence="2">The sequence shown here is derived from an EMBL/GenBank/DDBJ whole genome shotgun (WGS) entry which is preliminary data.</text>
</comment>
<evidence type="ECO:0000313" key="3">
    <source>
        <dbReference type="Proteomes" id="UP001219568"/>
    </source>
</evidence>
<dbReference type="AlphaFoldDB" id="A0AAD6I204"/>
<feature type="compositionally biased region" description="Polar residues" evidence="1">
    <location>
        <begin position="1"/>
        <end position="10"/>
    </location>
</feature>
<evidence type="ECO:0000313" key="2">
    <source>
        <dbReference type="EMBL" id="KAJ6027410.1"/>
    </source>
</evidence>
<dbReference type="Proteomes" id="UP001219568">
    <property type="component" value="Unassembled WGS sequence"/>
</dbReference>
<reference evidence="2" key="2">
    <citation type="submission" date="2023-01" db="EMBL/GenBank/DDBJ databases">
        <authorList>
            <person name="Petersen C."/>
        </authorList>
    </citation>
    <scope>NUCLEOTIDE SEQUENCE</scope>
    <source>
        <strain evidence="2">IBT 15450</strain>
    </source>
</reference>
<name>A0AAD6I204_PENCN</name>
<sequence length="136" mass="14782">MKENPTSLPQPQRRDPNNPKVDPSGKQAEPPQPENDGAQADAGQLKSKKRGRRDSDATESPAESAKKSKTHQEAIRQNISESKDGTLEDGVNANKEEYGKGASKKRARTNSDLARDLERAEKSRTDRESVGQSGSG</sequence>
<feature type="compositionally biased region" description="Basic and acidic residues" evidence="1">
    <location>
        <begin position="113"/>
        <end position="129"/>
    </location>
</feature>
<accession>A0AAD6I204</accession>
<organism evidence="2 3">
    <name type="scientific">Penicillium canescens</name>
    <dbReference type="NCBI Taxonomy" id="5083"/>
    <lineage>
        <taxon>Eukaryota</taxon>
        <taxon>Fungi</taxon>
        <taxon>Dikarya</taxon>
        <taxon>Ascomycota</taxon>
        <taxon>Pezizomycotina</taxon>
        <taxon>Eurotiomycetes</taxon>
        <taxon>Eurotiomycetidae</taxon>
        <taxon>Eurotiales</taxon>
        <taxon>Aspergillaceae</taxon>
        <taxon>Penicillium</taxon>
    </lineage>
</organism>
<reference evidence="2" key="1">
    <citation type="journal article" date="2023" name="IMA Fungus">
        <title>Comparative genomic study of the Penicillium genus elucidates a diverse pangenome and 15 lateral gene transfer events.</title>
        <authorList>
            <person name="Petersen C."/>
            <person name="Sorensen T."/>
            <person name="Nielsen M.R."/>
            <person name="Sondergaard T.E."/>
            <person name="Sorensen J.L."/>
            <person name="Fitzpatrick D.A."/>
            <person name="Frisvad J.C."/>
            <person name="Nielsen K.L."/>
        </authorList>
    </citation>
    <scope>NUCLEOTIDE SEQUENCE</scope>
    <source>
        <strain evidence="2">IBT 15450</strain>
    </source>
</reference>
<proteinExistence type="predicted"/>
<dbReference type="EMBL" id="JAQJZL010000015">
    <property type="protein sequence ID" value="KAJ6027410.1"/>
    <property type="molecule type" value="Genomic_DNA"/>
</dbReference>
<gene>
    <name evidence="2" type="ORF">N7460_012227</name>
</gene>
<protein>
    <submittedName>
        <fullName evidence="2">Uncharacterized protein</fullName>
    </submittedName>
</protein>
<feature type="region of interest" description="Disordered" evidence="1">
    <location>
        <begin position="1"/>
        <end position="136"/>
    </location>
</feature>
<keyword evidence="3" id="KW-1185">Reference proteome</keyword>
<evidence type="ECO:0000256" key="1">
    <source>
        <dbReference type="SAM" id="MobiDB-lite"/>
    </source>
</evidence>
<feature type="compositionally biased region" description="Basic and acidic residues" evidence="1">
    <location>
        <begin position="64"/>
        <end position="74"/>
    </location>
</feature>